<protein>
    <submittedName>
        <fullName evidence="2">Uncharacterized protein</fullName>
    </submittedName>
</protein>
<name>A0A915JYN1_ROMCU</name>
<dbReference type="AlphaFoldDB" id="A0A915JYN1"/>
<organism evidence="1 2">
    <name type="scientific">Romanomermis culicivorax</name>
    <name type="common">Nematode worm</name>
    <dbReference type="NCBI Taxonomy" id="13658"/>
    <lineage>
        <taxon>Eukaryota</taxon>
        <taxon>Metazoa</taxon>
        <taxon>Ecdysozoa</taxon>
        <taxon>Nematoda</taxon>
        <taxon>Enoplea</taxon>
        <taxon>Dorylaimia</taxon>
        <taxon>Mermithida</taxon>
        <taxon>Mermithoidea</taxon>
        <taxon>Mermithidae</taxon>
        <taxon>Romanomermis</taxon>
    </lineage>
</organism>
<dbReference type="Proteomes" id="UP000887565">
    <property type="component" value="Unplaced"/>
</dbReference>
<evidence type="ECO:0000313" key="1">
    <source>
        <dbReference type="Proteomes" id="UP000887565"/>
    </source>
</evidence>
<proteinExistence type="predicted"/>
<sequence length="72" mass="8586">MKVDRGKNYIWRKKSYVYNYIRFRISKSKKTSGATRRTNRPIMCRHKTDITPVPRPFSERGGSRIPIDILEN</sequence>
<dbReference type="WBParaSite" id="nRc.2.0.1.t31467-RA">
    <property type="protein sequence ID" value="nRc.2.0.1.t31467-RA"/>
    <property type="gene ID" value="nRc.2.0.1.g31467"/>
</dbReference>
<accession>A0A915JYN1</accession>
<evidence type="ECO:0000313" key="2">
    <source>
        <dbReference type="WBParaSite" id="nRc.2.0.1.t31467-RA"/>
    </source>
</evidence>
<keyword evidence="1" id="KW-1185">Reference proteome</keyword>
<reference evidence="2" key="1">
    <citation type="submission" date="2022-11" db="UniProtKB">
        <authorList>
            <consortium name="WormBaseParasite"/>
        </authorList>
    </citation>
    <scope>IDENTIFICATION</scope>
</reference>